<sequence>MHHCYSLPGKRLAMRTWKETQRGCTNRV</sequence>
<dbReference type="EMBL" id="GBXM01108900">
    <property type="protein sequence ID" value="JAG99676.1"/>
    <property type="molecule type" value="Transcribed_RNA"/>
</dbReference>
<dbReference type="AlphaFoldDB" id="A0A0E9P5S9"/>
<accession>A0A0E9P5S9</accession>
<protein>
    <submittedName>
        <fullName evidence="1">Uncharacterized protein</fullName>
    </submittedName>
</protein>
<proteinExistence type="predicted"/>
<reference evidence="1" key="2">
    <citation type="journal article" date="2015" name="Fish Shellfish Immunol.">
        <title>Early steps in the European eel (Anguilla anguilla)-Vibrio vulnificus interaction in the gills: Role of the RtxA13 toxin.</title>
        <authorList>
            <person name="Callol A."/>
            <person name="Pajuelo D."/>
            <person name="Ebbesson L."/>
            <person name="Teles M."/>
            <person name="MacKenzie S."/>
            <person name="Amaro C."/>
        </authorList>
    </citation>
    <scope>NUCLEOTIDE SEQUENCE</scope>
</reference>
<organism evidence="1">
    <name type="scientific">Anguilla anguilla</name>
    <name type="common">European freshwater eel</name>
    <name type="synonym">Muraena anguilla</name>
    <dbReference type="NCBI Taxonomy" id="7936"/>
    <lineage>
        <taxon>Eukaryota</taxon>
        <taxon>Metazoa</taxon>
        <taxon>Chordata</taxon>
        <taxon>Craniata</taxon>
        <taxon>Vertebrata</taxon>
        <taxon>Euteleostomi</taxon>
        <taxon>Actinopterygii</taxon>
        <taxon>Neopterygii</taxon>
        <taxon>Teleostei</taxon>
        <taxon>Anguilliformes</taxon>
        <taxon>Anguillidae</taxon>
        <taxon>Anguilla</taxon>
    </lineage>
</organism>
<reference evidence="1" key="1">
    <citation type="submission" date="2014-11" db="EMBL/GenBank/DDBJ databases">
        <authorList>
            <person name="Amaro Gonzalez C."/>
        </authorList>
    </citation>
    <scope>NUCLEOTIDE SEQUENCE</scope>
</reference>
<name>A0A0E9P5S9_ANGAN</name>
<evidence type="ECO:0000313" key="1">
    <source>
        <dbReference type="EMBL" id="JAG99676.1"/>
    </source>
</evidence>